<comment type="cofactor">
    <cofactor evidence="1">
        <name>Fe(2+)</name>
        <dbReference type="ChEBI" id="CHEBI:29033"/>
    </cofactor>
</comment>
<dbReference type="GO" id="GO:0046872">
    <property type="term" value="F:metal ion binding"/>
    <property type="evidence" value="ECO:0007669"/>
    <property type="project" value="UniProtKB-KW"/>
</dbReference>
<feature type="binding site" evidence="16">
    <location>
        <position position="278"/>
    </location>
    <ligand>
        <name>Fe cation</name>
        <dbReference type="ChEBI" id="CHEBI:24875"/>
        <label>1</label>
    </ligand>
</feature>
<dbReference type="GO" id="GO:0006633">
    <property type="term" value="P:fatty acid biosynthetic process"/>
    <property type="evidence" value="ECO:0007669"/>
    <property type="project" value="UniProtKB-KW"/>
</dbReference>
<keyword evidence="8" id="KW-0934">Plastid</keyword>
<keyword evidence="10" id="KW-0276">Fatty acid metabolism</keyword>
<organism evidence="17">
    <name type="scientific">Zea mays</name>
    <name type="common">Maize</name>
    <dbReference type="NCBI Taxonomy" id="4577"/>
    <lineage>
        <taxon>Eukaryota</taxon>
        <taxon>Viridiplantae</taxon>
        <taxon>Streptophyta</taxon>
        <taxon>Embryophyta</taxon>
        <taxon>Tracheophyta</taxon>
        <taxon>Spermatophyta</taxon>
        <taxon>Magnoliopsida</taxon>
        <taxon>Liliopsida</taxon>
        <taxon>Poales</taxon>
        <taxon>Poaceae</taxon>
        <taxon>PACMAD clade</taxon>
        <taxon>Panicoideae</taxon>
        <taxon>Andropogonodae</taxon>
        <taxon>Andropogoneae</taxon>
        <taxon>Tripsacinae</taxon>
        <taxon>Zea</taxon>
    </lineage>
</organism>
<comment type="cofactor">
    <cofactor evidence="16">
        <name>Fe cation</name>
        <dbReference type="ChEBI" id="CHEBI:24875"/>
    </cofactor>
    <text evidence="16">Binds 2 iron ions per subunit.</text>
</comment>
<evidence type="ECO:0000256" key="14">
    <source>
        <dbReference type="ARBA" id="ARBA00023098"/>
    </source>
</evidence>
<evidence type="ECO:0000256" key="15">
    <source>
        <dbReference type="ARBA" id="ARBA00023160"/>
    </source>
</evidence>
<sequence length="412" mass="46751">MALRLNDVALCLSPPLAARRRRSRSRSSGRFVAVASMTSAVSTNLQQASSGGEDACLLSRVENKKPFAPPREVHVQVTHSMPPHKIEIFKSLDDWARDNILTHLKPVEKCWQPQDFLPDPASEGFHDEVKELRERAKEIPDDYFVCLVGDMITEEALPTYQTMLNTLDGVRDETGASPTAWAVWTRAWTAEENRHGDLLNKYMYLTGRVDMRQIEKTIQYLIGSGMDPRTENNPYLGFIYTSFQERATFISHGNTARHAKDFGDLKLAQICGIIASDEKRHETAYTKIVEKLFEIDPDGTVVALADMMRKKISMPAHLMFDGQDDKLFEHFSMVAQRLGVYTARDYADILEFLVDRWKVVNLTGLSGEGNKAQDYLCTLASRIRRLEERAQSRAKKAGTLPFSWVYGRDVQL</sequence>
<evidence type="ECO:0000256" key="10">
    <source>
        <dbReference type="ARBA" id="ARBA00022832"/>
    </source>
</evidence>
<evidence type="ECO:0000256" key="9">
    <source>
        <dbReference type="ARBA" id="ARBA00022723"/>
    </source>
</evidence>
<dbReference type="PANTHER" id="PTHR31155:SF9">
    <property type="entry name" value="STEAROYL-[ACYL-CARRIER-PROTEIN] 9-DESATURASE 7, CHLOROPLASTIC"/>
    <property type="match status" value="1"/>
</dbReference>
<dbReference type="GO" id="GO:0045300">
    <property type="term" value="F:stearoyl-[ACP] desaturase activity"/>
    <property type="evidence" value="ECO:0007669"/>
    <property type="project" value="InterPro"/>
</dbReference>
<comment type="subcellular location">
    <subcellularLocation>
        <location evidence="2">Plastid</location>
        <location evidence="2">Chloroplast</location>
    </subcellularLocation>
</comment>
<name>A0A1D6N317_MAIZE</name>
<proteinExistence type="inferred from homology"/>
<keyword evidence="12" id="KW-0560">Oxidoreductase</keyword>
<keyword evidence="11" id="KW-0809">Transit peptide</keyword>
<reference evidence="17" key="1">
    <citation type="submission" date="2015-12" db="EMBL/GenBank/DDBJ databases">
        <title>Update maize B73 reference genome by single molecule sequencing technologies.</title>
        <authorList>
            <consortium name="Maize Genome Sequencing Project"/>
            <person name="Ware D."/>
        </authorList>
    </citation>
    <scope>NUCLEOTIDE SEQUENCE [LARGE SCALE GENOMIC DNA]</scope>
    <source>
        <tissue evidence="17">Seedling</tissue>
    </source>
</reference>
<protein>
    <submittedName>
        <fullName evidence="17">Stearoyl-acyl-carrier-protein desaturase1</fullName>
    </submittedName>
</protein>
<evidence type="ECO:0000256" key="4">
    <source>
        <dbReference type="ARBA" id="ARBA00008749"/>
    </source>
</evidence>
<dbReference type="InterPro" id="IPR012348">
    <property type="entry name" value="RNR-like"/>
</dbReference>
<dbReference type="FunCoup" id="A0A1D6N317">
    <property type="interactions" value="926"/>
</dbReference>
<evidence type="ECO:0000256" key="13">
    <source>
        <dbReference type="ARBA" id="ARBA00023004"/>
    </source>
</evidence>
<dbReference type="InParanoid" id="A0A1D6N317"/>
<dbReference type="UniPathway" id="UPA00199"/>
<dbReference type="Pfam" id="PF03405">
    <property type="entry name" value="FA_desaturase_2"/>
    <property type="match status" value="1"/>
</dbReference>
<evidence type="ECO:0000256" key="12">
    <source>
        <dbReference type="ARBA" id="ARBA00023002"/>
    </source>
</evidence>
<evidence type="ECO:0000256" key="2">
    <source>
        <dbReference type="ARBA" id="ARBA00004229"/>
    </source>
</evidence>
<evidence type="ECO:0000256" key="5">
    <source>
        <dbReference type="ARBA" id="ARBA00011738"/>
    </source>
</evidence>
<keyword evidence="13 16" id="KW-0408">Iron</keyword>
<dbReference type="SMR" id="A0A1D6N317"/>
<dbReference type="PANTHER" id="PTHR31155">
    <property type="entry name" value="ACYL- ACYL-CARRIER-PROTEIN DESATURASE-RELATED"/>
    <property type="match status" value="1"/>
</dbReference>
<dbReference type="STRING" id="4577.A0A1D6N317"/>
<evidence type="ECO:0000313" key="17">
    <source>
        <dbReference type="EMBL" id="ONM35094.1"/>
    </source>
</evidence>
<feature type="binding site" evidence="16">
    <location>
        <position position="154"/>
    </location>
    <ligand>
        <name>Fe cation</name>
        <dbReference type="ChEBI" id="CHEBI:24875"/>
        <label>1</label>
    </ligand>
</feature>
<evidence type="ECO:0000256" key="1">
    <source>
        <dbReference type="ARBA" id="ARBA00001954"/>
    </source>
</evidence>
<keyword evidence="15" id="KW-0275">Fatty acid biosynthesis</keyword>
<comment type="similarity">
    <text evidence="4">Belongs to the fatty acid desaturase type 2 family.</text>
</comment>
<feature type="binding site" evidence="16">
    <location>
        <position position="245"/>
    </location>
    <ligand>
        <name>Fe cation</name>
        <dbReference type="ChEBI" id="CHEBI:24875"/>
        <label>2</label>
    </ligand>
</feature>
<keyword evidence="7" id="KW-0150">Chloroplast</keyword>
<dbReference type="CDD" id="cd01050">
    <property type="entry name" value="Acyl_ACP_Desat"/>
    <property type="match status" value="1"/>
</dbReference>
<dbReference type="InterPro" id="IPR009078">
    <property type="entry name" value="Ferritin-like_SF"/>
</dbReference>
<evidence type="ECO:0000256" key="7">
    <source>
        <dbReference type="ARBA" id="ARBA00022528"/>
    </source>
</evidence>
<dbReference type="PIRSF" id="PIRSF000346">
    <property type="entry name" value="Dlt9_acylACP_des"/>
    <property type="match status" value="1"/>
</dbReference>
<dbReference type="IntAct" id="A0A1D6N317">
    <property type="interactions" value="7"/>
</dbReference>
<evidence type="ECO:0000256" key="6">
    <source>
        <dbReference type="ARBA" id="ARBA00022516"/>
    </source>
</evidence>
<feature type="binding site" evidence="16">
    <location>
        <position position="195"/>
    </location>
    <ligand>
        <name>Fe cation</name>
        <dbReference type="ChEBI" id="CHEBI:24875"/>
        <label>1</label>
    </ligand>
</feature>
<dbReference type="ExpressionAtlas" id="A0A1D6N317">
    <property type="expression patterns" value="baseline and differential"/>
</dbReference>
<keyword evidence="9 16" id="KW-0479">Metal-binding</keyword>
<dbReference type="EMBL" id="CM007649">
    <property type="protein sequence ID" value="ONM35094.1"/>
    <property type="molecule type" value="Genomic_DNA"/>
</dbReference>
<feature type="binding site" evidence="16">
    <location>
        <position position="192"/>
    </location>
    <ligand>
        <name>Fe cation</name>
        <dbReference type="ChEBI" id="CHEBI:24875"/>
        <label>2</label>
    </ligand>
</feature>
<gene>
    <name evidence="17" type="ORF">ZEAMMB73_Zm00001d042344</name>
</gene>
<comment type="subunit">
    <text evidence="5">Homodimer.</text>
</comment>
<feature type="binding site" evidence="16">
    <location>
        <position position="278"/>
    </location>
    <ligand>
        <name>Fe cation</name>
        <dbReference type="ChEBI" id="CHEBI:24875"/>
        <label>2</label>
    </ligand>
</feature>
<dbReference type="GO" id="GO:0009507">
    <property type="term" value="C:chloroplast"/>
    <property type="evidence" value="ECO:0007669"/>
    <property type="project" value="UniProtKB-SubCell"/>
</dbReference>
<evidence type="ECO:0000256" key="16">
    <source>
        <dbReference type="PIRSR" id="PIRSR000346-1"/>
    </source>
</evidence>
<evidence type="ECO:0000256" key="3">
    <source>
        <dbReference type="ARBA" id="ARBA00004872"/>
    </source>
</evidence>
<feature type="binding site" evidence="16">
    <location>
        <position position="281"/>
    </location>
    <ligand>
        <name>Fe cation</name>
        <dbReference type="ChEBI" id="CHEBI:24875"/>
        <label>2</label>
    </ligand>
</feature>
<dbReference type="SUPFAM" id="SSF47240">
    <property type="entry name" value="Ferritin-like"/>
    <property type="match status" value="1"/>
</dbReference>
<evidence type="ECO:0000256" key="8">
    <source>
        <dbReference type="ARBA" id="ARBA00022640"/>
    </source>
</evidence>
<dbReference type="FunFam" id="1.10.620.20:FF:000002">
    <property type="entry name" value="Stearoyl-[acyl-carrier-protein] 9-desaturase, chloroplastic"/>
    <property type="match status" value="1"/>
</dbReference>
<evidence type="ECO:0000256" key="11">
    <source>
        <dbReference type="ARBA" id="ARBA00022946"/>
    </source>
</evidence>
<dbReference type="InterPro" id="IPR005067">
    <property type="entry name" value="Fatty_acid_desaturase-2"/>
</dbReference>
<feature type="binding site" evidence="16">
    <location>
        <position position="192"/>
    </location>
    <ligand>
        <name>Fe cation</name>
        <dbReference type="ChEBI" id="CHEBI:24875"/>
        <label>1</label>
    </ligand>
</feature>
<comment type="pathway">
    <text evidence="3">Lipid metabolism; fatty acid metabolism.</text>
</comment>
<keyword evidence="14" id="KW-0443">Lipid metabolism</keyword>
<dbReference type="Gene3D" id="1.10.620.20">
    <property type="entry name" value="Ribonucleotide Reductase, subunit A"/>
    <property type="match status" value="1"/>
</dbReference>
<keyword evidence="6" id="KW-0444">Lipid biosynthesis</keyword>
<accession>A0A1D6N317</accession>
<dbReference type="AlphaFoldDB" id="A0A1D6N317"/>